<dbReference type="PANTHER" id="PTHR31063">
    <property type="entry name" value="PROTEIN CBG08668"/>
    <property type="match status" value="1"/>
</dbReference>
<dbReference type="Proteomes" id="UP000008281">
    <property type="component" value="Unassembled WGS sequence"/>
</dbReference>
<feature type="coiled-coil region" evidence="5">
    <location>
        <begin position="366"/>
        <end position="393"/>
    </location>
</feature>
<sequence>MSSSLEPSSSCSKQETPEVMSNYAESIIDDYDVFDPEELRNEQMFEKPRGERRWLGKEHHRGKERLHNSVKDRTYIEKTVKSTEPLSKVFIVFFFRVLNIHCFQNSTKKIIASTKDGLEFNVIYSLDKRNRWETTDKVSLLGATPENVNAEVVEKNSLDMCGLFYPNSSTFAVHSKQIDFEKEPGDFEIRSATSSGKGQHYSNFLPTSREFSKKANARTMTIRGEETSSEKQTDSQPTISYNIYKSHPSQQVVGKHMFVPKVASKSVRHRASKKVEMDDYDEDEDYFDEEEESFNDSESRCPAQSVLDFSNLAVGNRDKQTRSGNRKVSELSYEMIDSAESRAEFTDLLNIHDYLRNEGFMFEEAVVTFHNQKDNIEHQIEMLREENKLIVKELRHRQYLIDVSEWCQLEEAVKDGETTTVIVITHLRKNVYNILVNSTIPSHPSKRGSDYLRKQISSALTIREAISRITSEILTHRKVVETMKISSLFYGRKTVPELLQICSEWENQLVNMQWPNQHYHFTWANSEELSQMGGKLEWNDLCAMVKKEKTMDSKQVADGECGLCSQKKLSHELFLVEDETKIKCTECLREEFYRELRGKRLPIDLQIIVADELDSLATFIPLAVLNLYIRMVSETIYKDLGATGNFEKCPSCKSAVFFEEVPSGNEKKSQNRSCPCGYSWCKQCDRVPHWPMKCGEYAEWEEKWLLRYAMTHAQGSGTHNLLEVSCQCSKQIFNVLLPEEYMKCPGCKITVDLETLETVWKRHYFPFRPRYRKLVRDGHIYNRDYNQNPFFPKTLVYTPISKIPVIRTSVIEICGAARDIRYDIHFRNRAVNREHILIRKKVIEREVVENLLGTSIYLVENVTAWMYMSSQYDRNVKKTLESVMVIRKNLLSSLEGEDSETISECINKLRKDINNVVTAVEKMIVTVGNSQN</sequence>
<proteinExistence type="predicted"/>
<evidence type="ECO:0000313" key="8">
    <source>
        <dbReference type="EMBL" id="EFP05750.1"/>
    </source>
</evidence>
<dbReference type="HOGENOM" id="CLU_015568_0_0_1"/>
<dbReference type="CDD" id="cd20335">
    <property type="entry name" value="BRcat_RBR"/>
    <property type="match status" value="1"/>
</dbReference>
<dbReference type="eggNOG" id="ENOG502TGQS">
    <property type="taxonomic scope" value="Eukaryota"/>
</dbReference>
<keyword evidence="2" id="KW-0863">Zinc-finger</keyword>
<keyword evidence="3" id="KW-0833">Ubl conjugation pathway</keyword>
<dbReference type="AlphaFoldDB" id="E3LP20"/>
<dbReference type="OrthoDB" id="5787359at2759"/>
<keyword evidence="5" id="KW-0175">Coiled coil</keyword>
<dbReference type="Pfam" id="PF01485">
    <property type="entry name" value="IBR"/>
    <property type="match status" value="1"/>
</dbReference>
<dbReference type="SUPFAM" id="SSF57850">
    <property type="entry name" value="RING/U-box"/>
    <property type="match status" value="1"/>
</dbReference>
<dbReference type="InterPro" id="IPR002867">
    <property type="entry name" value="IBR_dom"/>
</dbReference>
<dbReference type="FunCoup" id="E3LP20">
    <property type="interactions" value="1464"/>
</dbReference>
<evidence type="ECO:0000313" key="9">
    <source>
        <dbReference type="Proteomes" id="UP000008281"/>
    </source>
</evidence>
<evidence type="ECO:0000259" key="7">
    <source>
        <dbReference type="Pfam" id="PF01485"/>
    </source>
</evidence>
<evidence type="ECO:0000256" key="4">
    <source>
        <dbReference type="ARBA" id="ARBA00022833"/>
    </source>
</evidence>
<dbReference type="GO" id="GO:0008270">
    <property type="term" value="F:zinc ion binding"/>
    <property type="evidence" value="ECO:0007669"/>
    <property type="project" value="UniProtKB-KW"/>
</dbReference>
<dbReference type="OMA" id="HNQKDNI"/>
<evidence type="ECO:0000256" key="3">
    <source>
        <dbReference type="ARBA" id="ARBA00022786"/>
    </source>
</evidence>
<feature type="compositionally biased region" description="Acidic residues" evidence="6">
    <location>
        <begin position="278"/>
        <end position="295"/>
    </location>
</feature>
<dbReference type="PANTHER" id="PTHR31063:SF4">
    <property type="entry name" value="IBR DOMAIN-CONTAINING PROTEIN"/>
    <property type="match status" value="1"/>
</dbReference>
<feature type="domain" description="IBR" evidence="7">
    <location>
        <begin position="640"/>
        <end position="694"/>
    </location>
</feature>
<accession>E3LP20</accession>
<evidence type="ECO:0000256" key="2">
    <source>
        <dbReference type="ARBA" id="ARBA00022771"/>
    </source>
</evidence>
<gene>
    <name evidence="8" type="ORF">CRE_27205</name>
</gene>
<dbReference type="STRING" id="31234.E3LP20"/>
<keyword evidence="9" id="KW-1185">Reference proteome</keyword>
<keyword evidence="4" id="KW-0862">Zinc</keyword>
<evidence type="ECO:0000256" key="5">
    <source>
        <dbReference type="SAM" id="Coils"/>
    </source>
</evidence>
<dbReference type="EMBL" id="DS268412">
    <property type="protein sequence ID" value="EFP05750.1"/>
    <property type="molecule type" value="Genomic_DNA"/>
</dbReference>
<dbReference type="InParanoid" id="E3LP20"/>
<reference evidence="8" key="1">
    <citation type="submission" date="2007-07" db="EMBL/GenBank/DDBJ databases">
        <title>PCAP assembly of the Caenorhabditis remanei genome.</title>
        <authorList>
            <consortium name="The Caenorhabditis remanei Sequencing Consortium"/>
            <person name="Wilson R.K."/>
        </authorList>
    </citation>
    <scope>NUCLEOTIDE SEQUENCE [LARGE SCALE GENOMIC DNA]</scope>
    <source>
        <strain evidence="8">PB4641</strain>
    </source>
</reference>
<protein>
    <recommendedName>
        <fullName evidence="7">IBR domain-containing protein</fullName>
    </recommendedName>
</protein>
<feature type="region of interest" description="Disordered" evidence="6">
    <location>
        <begin position="277"/>
        <end position="299"/>
    </location>
</feature>
<organism evidence="9">
    <name type="scientific">Caenorhabditis remanei</name>
    <name type="common">Caenorhabditis vulgaris</name>
    <dbReference type="NCBI Taxonomy" id="31234"/>
    <lineage>
        <taxon>Eukaryota</taxon>
        <taxon>Metazoa</taxon>
        <taxon>Ecdysozoa</taxon>
        <taxon>Nematoda</taxon>
        <taxon>Chromadorea</taxon>
        <taxon>Rhabditida</taxon>
        <taxon>Rhabditina</taxon>
        <taxon>Rhabditomorpha</taxon>
        <taxon>Rhabditoidea</taxon>
        <taxon>Rhabditidae</taxon>
        <taxon>Peloderinae</taxon>
        <taxon>Caenorhabditis</taxon>
    </lineage>
</organism>
<keyword evidence="1" id="KW-0479">Metal-binding</keyword>
<evidence type="ECO:0000256" key="1">
    <source>
        <dbReference type="ARBA" id="ARBA00022723"/>
    </source>
</evidence>
<evidence type="ECO:0000256" key="6">
    <source>
        <dbReference type="SAM" id="MobiDB-lite"/>
    </source>
</evidence>
<name>E3LP20_CAERE</name>